<comment type="caution">
    <text evidence="2">The sequence shown here is derived from an EMBL/GenBank/DDBJ whole genome shotgun (WGS) entry which is preliminary data.</text>
</comment>
<protein>
    <submittedName>
        <fullName evidence="2">Uncharacterized protein</fullName>
    </submittedName>
</protein>
<evidence type="ECO:0000313" key="3">
    <source>
        <dbReference type="Proteomes" id="UP001068021"/>
    </source>
</evidence>
<dbReference type="RefSeq" id="WP_052375943.1">
    <property type="nucleotide sequence ID" value="NZ_JAPVER010000018.1"/>
</dbReference>
<gene>
    <name evidence="2" type="ORF">O3H35_05230</name>
    <name evidence="1" type="ORF">O3H54_00150</name>
</gene>
<reference evidence="2" key="1">
    <citation type="submission" date="2022-12" db="EMBL/GenBank/DDBJ databases">
        <title>Reclassification of two methanogenic archaea species isolated from the Kolyma lowland permafrost.</title>
        <authorList>
            <person name="Trubitsyn V.E."/>
            <person name="Rivkina E.M."/>
            <person name="Shcherbakova V.A."/>
        </authorList>
    </citation>
    <scope>NUCLEOTIDE SEQUENCE</scope>
    <source>
        <strain evidence="1">M2</strain>
        <strain evidence="2">MK4</strain>
    </source>
</reference>
<evidence type="ECO:0000313" key="2">
    <source>
        <dbReference type="EMBL" id="MCZ3372026.1"/>
    </source>
</evidence>
<sequence>MKQNNLIIAIALIAVIVIAALAVTTFMKPQGQQASAAGDNATKLAFYNNGTTWLHLDVILENVTLKNGTVQNFYVQVFMQPNNGTAVIDLSNLAGYGNEKLPAGTNITVLASKGLFMPAGSTPAIGDTADLNLNMQGWSNTGQPTDDDGIYNVFYPQLNISELPTISGNPITSDTVIIKTEPNQVQFNPEITKKQDPIFEHETVNVDENGKVTITIVQAPTLQILSNANQNAKYGKVTLTKNGKTHTIIIIPIPPLCHIMAG</sequence>
<keyword evidence="3" id="KW-1185">Reference proteome</keyword>
<dbReference type="AlphaFoldDB" id="A0A9E5A3R2"/>
<accession>A0A9E5A3R2</accession>
<name>A0A9E5A3R2_9EURY</name>
<dbReference type="Proteomes" id="UP001068021">
    <property type="component" value="Unassembled WGS sequence"/>
</dbReference>
<organism evidence="2">
    <name type="scientific">Methanobacterium veterum</name>
    <dbReference type="NCBI Taxonomy" id="408577"/>
    <lineage>
        <taxon>Archaea</taxon>
        <taxon>Methanobacteriati</taxon>
        <taxon>Methanobacteriota</taxon>
        <taxon>Methanomada group</taxon>
        <taxon>Methanobacteria</taxon>
        <taxon>Methanobacteriales</taxon>
        <taxon>Methanobacteriaceae</taxon>
        <taxon>Methanobacterium</taxon>
    </lineage>
</organism>
<dbReference type="EMBL" id="JAPVER010000018">
    <property type="protein sequence ID" value="MCZ3364279.1"/>
    <property type="molecule type" value="Genomic_DNA"/>
</dbReference>
<evidence type="ECO:0000313" key="1">
    <source>
        <dbReference type="EMBL" id="MCZ3364279.1"/>
    </source>
</evidence>
<proteinExistence type="predicted"/>
<dbReference type="Proteomes" id="UP001074446">
    <property type="component" value="Unassembled WGS sequence"/>
</dbReference>
<dbReference type="EMBL" id="JAPVES010000030">
    <property type="protein sequence ID" value="MCZ3372026.1"/>
    <property type="molecule type" value="Genomic_DNA"/>
</dbReference>